<feature type="signal peptide" evidence="2">
    <location>
        <begin position="1"/>
        <end position="17"/>
    </location>
</feature>
<evidence type="ECO:0000313" key="4">
    <source>
        <dbReference type="Proteomes" id="UP000183809"/>
    </source>
</evidence>
<feature type="region of interest" description="Disordered" evidence="1">
    <location>
        <begin position="42"/>
        <end position="77"/>
    </location>
</feature>
<dbReference type="Proteomes" id="UP000183809">
    <property type="component" value="Unassembled WGS sequence"/>
</dbReference>
<evidence type="ECO:0000313" key="3">
    <source>
        <dbReference type="EMBL" id="OJD30979.1"/>
    </source>
</evidence>
<organism evidence="3 4">
    <name type="scientific">Diplodia corticola</name>
    <dbReference type="NCBI Taxonomy" id="236234"/>
    <lineage>
        <taxon>Eukaryota</taxon>
        <taxon>Fungi</taxon>
        <taxon>Dikarya</taxon>
        <taxon>Ascomycota</taxon>
        <taxon>Pezizomycotina</taxon>
        <taxon>Dothideomycetes</taxon>
        <taxon>Dothideomycetes incertae sedis</taxon>
        <taxon>Botryosphaeriales</taxon>
        <taxon>Botryosphaeriaceae</taxon>
        <taxon>Diplodia</taxon>
    </lineage>
</organism>
<dbReference type="AlphaFoldDB" id="A0A1J9REI8"/>
<dbReference type="EMBL" id="MNUE01000053">
    <property type="protein sequence ID" value="OJD30979.1"/>
    <property type="molecule type" value="Genomic_DNA"/>
</dbReference>
<accession>A0A1J9REI8</accession>
<sequence length="122" mass="12862">MLAIAISLLSALSAANAYTVINHDQFMRKNIDALVKPGQYCSRAAPRARTPTTSPPTGSPHSTTSPPLAPAPKSPPPMRFSTYYENILYADAPIPQDFSAIAGSARATTQSDLDDATTVALS</sequence>
<evidence type="ECO:0000256" key="2">
    <source>
        <dbReference type="SAM" id="SignalP"/>
    </source>
</evidence>
<dbReference type="OrthoDB" id="74764at2759"/>
<name>A0A1J9REI8_9PEZI</name>
<evidence type="ECO:0000256" key="1">
    <source>
        <dbReference type="SAM" id="MobiDB-lite"/>
    </source>
</evidence>
<dbReference type="STRING" id="236234.A0A1J9REI8"/>
<keyword evidence="2" id="KW-0732">Signal</keyword>
<dbReference type="RefSeq" id="XP_020127239.1">
    <property type="nucleotide sequence ID" value="XM_020277163.1"/>
</dbReference>
<reference evidence="3 4" key="1">
    <citation type="submission" date="2016-10" db="EMBL/GenBank/DDBJ databases">
        <title>Proteomics and genomics reveal pathogen-plant mechanisms compatible with a hemibiotrophic lifestyle of Diplodia corticola.</title>
        <authorList>
            <person name="Fernandes I."/>
            <person name="De Jonge R."/>
            <person name="Van De Peer Y."/>
            <person name="Devreese B."/>
            <person name="Alves A."/>
            <person name="Esteves A.C."/>
        </authorList>
    </citation>
    <scope>NUCLEOTIDE SEQUENCE [LARGE SCALE GENOMIC DNA]</scope>
    <source>
        <strain evidence="3 4">CBS 112549</strain>
    </source>
</reference>
<dbReference type="GeneID" id="31017424"/>
<keyword evidence="4" id="KW-1185">Reference proteome</keyword>
<gene>
    <name evidence="3" type="ORF">BKCO1_5300054</name>
</gene>
<feature type="compositionally biased region" description="Low complexity" evidence="1">
    <location>
        <begin position="42"/>
        <end position="52"/>
    </location>
</feature>
<proteinExistence type="predicted"/>
<feature type="compositionally biased region" description="Pro residues" evidence="1">
    <location>
        <begin position="67"/>
        <end position="77"/>
    </location>
</feature>
<feature type="chain" id="PRO_5012498628" evidence="2">
    <location>
        <begin position="18"/>
        <end position="122"/>
    </location>
</feature>
<protein>
    <submittedName>
        <fullName evidence="3">Short-chain dehydrogenase</fullName>
    </submittedName>
</protein>
<comment type="caution">
    <text evidence="3">The sequence shown here is derived from an EMBL/GenBank/DDBJ whole genome shotgun (WGS) entry which is preliminary data.</text>
</comment>